<evidence type="ECO:0000313" key="1">
    <source>
        <dbReference type="EMBL" id="MCJ2541700.1"/>
    </source>
</evidence>
<dbReference type="Proteomes" id="UP000830835">
    <property type="component" value="Unassembled WGS sequence"/>
</dbReference>
<protein>
    <submittedName>
        <fullName evidence="1">Uncharacterized protein</fullName>
    </submittedName>
</protein>
<dbReference type="EMBL" id="JAFIRA010000003">
    <property type="protein sequence ID" value="MCJ2541700.1"/>
    <property type="molecule type" value="Genomic_DNA"/>
</dbReference>
<gene>
    <name evidence="1" type="ORF">JX360_02075</name>
</gene>
<reference evidence="1" key="1">
    <citation type="submission" date="2021-02" db="EMBL/GenBank/DDBJ databases">
        <title>The CRISPR/cas machinery reduction and long-range gene transfer in the hot spring cyanobacterium Synechococcus.</title>
        <authorList>
            <person name="Dvorak P."/>
            <person name="Jahodarova E."/>
            <person name="Hasler P."/>
            <person name="Poulickova A."/>
        </authorList>
    </citation>
    <scope>NUCLEOTIDE SEQUENCE</scope>
    <source>
        <strain evidence="1">Rupite</strain>
    </source>
</reference>
<evidence type="ECO:0000313" key="2">
    <source>
        <dbReference type="Proteomes" id="UP000830835"/>
    </source>
</evidence>
<dbReference type="RefSeq" id="WP_244348827.1">
    <property type="nucleotide sequence ID" value="NZ_JAFIRA010000003.1"/>
</dbReference>
<keyword evidence="2" id="KW-1185">Reference proteome</keyword>
<sequence length="56" mass="6498">MVCKTQLFRPGVPEWGQARLLLVNLPLQALLAPFLHLQPLQYLLQVQSRQSRVKFL</sequence>
<organism evidence="1 2">
    <name type="scientific">Thermostichus vulcanus str. 'Rupite'</name>
    <dbReference type="NCBI Taxonomy" id="2813851"/>
    <lineage>
        <taxon>Bacteria</taxon>
        <taxon>Bacillati</taxon>
        <taxon>Cyanobacteriota</taxon>
        <taxon>Cyanophyceae</taxon>
        <taxon>Thermostichales</taxon>
        <taxon>Thermostichaceae</taxon>
        <taxon>Thermostichus</taxon>
    </lineage>
</organism>
<proteinExistence type="predicted"/>
<comment type="caution">
    <text evidence="1">The sequence shown here is derived from an EMBL/GenBank/DDBJ whole genome shotgun (WGS) entry which is preliminary data.</text>
</comment>
<accession>A0ABT0C7F3</accession>
<name>A0ABT0C7F3_THEVL</name>